<accession>A0A4W3J3I3</accession>
<dbReference type="Gene3D" id="3.50.30.30">
    <property type="match status" value="1"/>
</dbReference>
<dbReference type="PANTHER" id="PTHR10404:SF33">
    <property type="entry name" value="TRANSFERRIN RECEPTOR PROTEIN 2"/>
    <property type="match status" value="1"/>
</dbReference>
<keyword evidence="3" id="KW-1133">Transmembrane helix</keyword>
<reference evidence="7" key="1">
    <citation type="journal article" date="2006" name="Science">
        <title>Ancient noncoding elements conserved in the human genome.</title>
        <authorList>
            <person name="Venkatesh B."/>
            <person name="Kirkness E.F."/>
            <person name="Loh Y.H."/>
            <person name="Halpern A.L."/>
            <person name="Lee A.P."/>
            <person name="Johnson J."/>
            <person name="Dandona N."/>
            <person name="Viswanathan L.D."/>
            <person name="Tay A."/>
            <person name="Venter J.C."/>
            <person name="Strausberg R.L."/>
            <person name="Brenner S."/>
        </authorList>
    </citation>
    <scope>NUCLEOTIDE SEQUENCE [LARGE SCALE GENOMIC DNA]</scope>
</reference>
<keyword evidence="3" id="KW-0472">Membrane</keyword>
<dbReference type="FunFam" id="3.50.30.30:FF:000010">
    <property type="entry name" value="Transferrin receptor protein 1"/>
    <property type="match status" value="1"/>
</dbReference>
<keyword evidence="3" id="KW-0812">Transmembrane</keyword>
<dbReference type="FunFam" id="3.40.630.10:FF:000101">
    <property type="entry name" value="N-acetylated alpha-linked acidic dipeptidase like 1"/>
    <property type="match status" value="1"/>
</dbReference>
<dbReference type="GeneTree" id="ENSGT01030000234598"/>
<dbReference type="OMA" id="TISETNW"/>
<evidence type="ECO:0000313" key="7">
    <source>
        <dbReference type="Proteomes" id="UP000314986"/>
    </source>
</evidence>
<evidence type="ECO:0000256" key="3">
    <source>
        <dbReference type="SAM" id="Phobius"/>
    </source>
</evidence>
<name>A0A4W3J3I3_CALMI</name>
<comment type="similarity">
    <text evidence="2">Belongs to the peptidase M28 family. M28B subfamily.</text>
</comment>
<evidence type="ECO:0000313" key="6">
    <source>
        <dbReference type="Ensembl" id="ENSCMIP00000034141.1"/>
    </source>
</evidence>
<reference evidence="6" key="4">
    <citation type="submission" date="2025-08" db="UniProtKB">
        <authorList>
            <consortium name="Ensembl"/>
        </authorList>
    </citation>
    <scope>IDENTIFICATION</scope>
</reference>
<dbReference type="PANTHER" id="PTHR10404">
    <property type="entry name" value="N-ACETYLATED-ALPHA-LINKED ACIDIC DIPEPTIDASE"/>
    <property type="match status" value="1"/>
</dbReference>
<evidence type="ECO:0000256" key="2">
    <source>
        <dbReference type="ARBA" id="ARBA00005634"/>
    </source>
</evidence>
<reference evidence="6" key="5">
    <citation type="submission" date="2025-09" db="UniProtKB">
        <authorList>
            <consortium name="Ensembl"/>
        </authorList>
    </citation>
    <scope>IDENTIFICATION</scope>
</reference>
<dbReference type="Gene3D" id="3.40.630.10">
    <property type="entry name" value="Zn peptidases"/>
    <property type="match status" value="1"/>
</dbReference>
<dbReference type="AlphaFoldDB" id="A0A4W3J3I3"/>
<dbReference type="InterPro" id="IPR003137">
    <property type="entry name" value="PA_domain"/>
</dbReference>
<dbReference type="SUPFAM" id="SSF52025">
    <property type="entry name" value="PA domain"/>
    <property type="match status" value="1"/>
</dbReference>
<evidence type="ECO:0000256" key="1">
    <source>
        <dbReference type="ARBA" id="ARBA00004401"/>
    </source>
</evidence>
<reference evidence="7" key="3">
    <citation type="journal article" date="2014" name="Nature">
        <title>Elephant shark genome provides unique insights into gnathostome evolution.</title>
        <authorList>
            <consortium name="International Elephant Shark Genome Sequencing Consortium"/>
            <person name="Venkatesh B."/>
            <person name="Lee A.P."/>
            <person name="Ravi V."/>
            <person name="Maurya A.K."/>
            <person name="Lian M.M."/>
            <person name="Swann J.B."/>
            <person name="Ohta Y."/>
            <person name="Flajnik M.F."/>
            <person name="Sutoh Y."/>
            <person name="Kasahara M."/>
            <person name="Hoon S."/>
            <person name="Gangu V."/>
            <person name="Roy S.W."/>
            <person name="Irimia M."/>
            <person name="Korzh V."/>
            <person name="Kondrychyn I."/>
            <person name="Lim Z.W."/>
            <person name="Tay B.H."/>
            <person name="Tohari S."/>
            <person name="Kong K.W."/>
            <person name="Ho S."/>
            <person name="Lorente-Galdos B."/>
            <person name="Quilez J."/>
            <person name="Marques-Bonet T."/>
            <person name="Raney B.J."/>
            <person name="Ingham P.W."/>
            <person name="Tay A."/>
            <person name="Hillier L.W."/>
            <person name="Minx P."/>
            <person name="Boehm T."/>
            <person name="Wilson R.K."/>
            <person name="Brenner S."/>
            <person name="Warren W.C."/>
        </authorList>
    </citation>
    <scope>NUCLEOTIDE SEQUENCE [LARGE SCALE GENOMIC DNA]</scope>
</reference>
<proteinExistence type="inferred from homology"/>
<feature type="transmembrane region" description="Helical" evidence="3">
    <location>
        <begin position="67"/>
        <end position="90"/>
    </location>
</feature>
<dbReference type="Proteomes" id="UP000314986">
    <property type="component" value="Unassembled WGS sequence"/>
</dbReference>
<dbReference type="InterPro" id="IPR007484">
    <property type="entry name" value="Peptidase_M28"/>
</dbReference>
<feature type="domain" description="PA" evidence="4">
    <location>
        <begin position="231"/>
        <end position="295"/>
    </location>
</feature>
<dbReference type="InterPro" id="IPR039373">
    <property type="entry name" value="Peptidase_M28B"/>
</dbReference>
<dbReference type="SUPFAM" id="SSF53187">
    <property type="entry name" value="Zn-dependent exopeptidases"/>
    <property type="match status" value="1"/>
</dbReference>
<reference evidence="7" key="2">
    <citation type="journal article" date="2007" name="PLoS Biol.">
        <title>Survey sequencing and comparative analysis of the elephant shark (Callorhinchus milii) genome.</title>
        <authorList>
            <person name="Venkatesh B."/>
            <person name="Kirkness E.F."/>
            <person name="Loh Y.H."/>
            <person name="Halpern A.L."/>
            <person name="Lee A.P."/>
            <person name="Johnson J."/>
            <person name="Dandona N."/>
            <person name="Viswanathan L.D."/>
            <person name="Tay A."/>
            <person name="Venter J.C."/>
            <person name="Strausberg R.L."/>
            <person name="Brenner S."/>
        </authorList>
    </citation>
    <scope>NUCLEOTIDE SEQUENCE [LARGE SCALE GENOMIC DNA]</scope>
</reference>
<dbReference type="Pfam" id="PF02225">
    <property type="entry name" value="PA"/>
    <property type="match status" value="1"/>
</dbReference>
<feature type="domain" description="Peptidase M28" evidence="5">
    <location>
        <begin position="406"/>
        <end position="513"/>
    </location>
</feature>
<organism evidence="6 7">
    <name type="scientific">Callorhinchus milii</name>
    <name type="common">Ghost shark</name>
    <dbReference type="NCBI Taxonomy" id="7868"/>
    <lineage>
        <taxon>Eukaryota</taxon>
        <taxon>Metazoa</taxon>
        <taxon>Chordata</taxon>
        <taxon>Craniata</taxon>
        <taxon>Vertebrata</taxon>
        <taxon>Chondrichthyes</taxon>
        <taxon>Holocephali</taxon>
        <taxon>Chimaeriformes</taxon>
        <taxon>Callorhinchidae</taxon>
        <taxon>Callorhinchus</taxon>
    </lineage>
</organism>
<keyword evidence="7" id="KW-1185">Reference proteome</keyword>
<evidence type="ECO:0000259" key="5">
    <source>
        <dbReference type="Pfam" id="PF04389"/>
    </source>
</evidence>
<comment type="subcellular location">
    <subcellularLocation>
        <location evidence="1">Cell membrane</location>
        <topology evidence="1">Single-pass type II membrane protein</topology>
    </subcellularLocation>
</comment>
<dbReference type="Pfam" id="PF04389">
    <property type="entry name" value="Peptidase_M28"/>
    <property type="match status" value="1"/>
</dbReference>
<dbReference type="GO" id="GO:0009897">
    <property type="term" value="C:external side of plasma membrane"/>
    <property type="evidence" value="ECO:0007669"/>
    <property type="project" value="TreeGrafter"/>
</dbReference>
<dbReference type="GO" id="GO:0140298">
    <property type="term" value="P:endocytic iron import into cell"/>
    <property type="evidence" value="ECO:0007669"/>
    <property type="project" value="TreeGrafter"/>
</dbReference>
<dbReference type="Ensembl" id="ENSCMIT00000034657.1">
    <property type="protein sequence ID" value="ENSCMIP00000034141.1"/>
    <property type="gene ID" value="ENSCMIG00000014497.1"/>
</dbReference>
<sequence length="541" mass="60732">METFSSLLSPLRRQRSSRNSVSIYRKAELSEENPSDMTMDMEEEVKPSQVNDITAMLNKDPQSKRRILTYLLLVSLLLFLVAFLLGYITFRKSCKSCMEMDSECATTMSEDESDYQIYVPQEKELYWDDLHTMLKKYLDKQEIEDNIRKVSEFSHPSGSEQQVVLSRYVYQKLQSRRLNHVWTDSHYVNLPFPNRLSPNFVQLVEGNETRELLELEDEEVYCAYSAQGKATGGLVYAFYGREEDYIRLDEMNVTVKNNIVIVRIGQTSFAEQVAVAQKFGAVGVLIYPDPEDIPQSPRGVGILASTSFNGHVHLGTGDPFTPGFPSFNHTQFPPVTSSALPKILAQPISSKIAKKLMNKLSGRLAPREWRGRLPSTLYYLGPNLKSPGLRVQMGVNNDMKSTMIYNVFGSIEGLQEPDRYIIMGAQRDAWGPGAAKSGVGTAILLELAHAFSEMTMNGFKPRRSLLFASWDAGEFGSVGATEWLEGYLTMMHLKAAAYFNLDRAVLGKNTLATRERTVTTLPAQGVRDTVTHSHYTPGSGG</sequence>
<evidence type="ECO:0000259" key="4">
    <source>
        <dbReference type="Pfam" id="PF02225"/>
    </source>
</evidence>
<protein>
    <submittedName>
        <fullName evidence="6">Transferrin receptor 2</fullName>
    </submittedName>
</protein>
<dbReference type="InterPro" id="IPR046450">
    <property type="entry name" value="PA_dom_sf"/>
</dbReference>